<keyword evidence="4" id="KW-1185">Reference proteome</keyword>
<dbReference type="KEGG" id="mphy:MCBMB27_04335"/>
<dbReference type="EMBL" id="FOPK01000007">
    <property type="protein sequence ID" value="SFG72142.1"/>
    <property type="molecule type" value="Genomic_DNA"/>
</dbReference>
<accession>A0AAE8L5Y8</accession>
<evidence type="ECO:0000313" key="2">
    <source>
        <dbReference type="EMBL" id="APT33626.1"/>
    </source>
</evidence>
<evidence type="ECO:0000256" key="1">
    <source>
        <dbReference type="SAM" id="SignalP"/>
    </source>
</evidence>
<keyword evidence="1" id="KW-0732">Signal</keyword>
<proteinExistence type="predicted"/>
<name>A0AAE8L5Y8_9HYPH</name>
<evidence type="ECO:0000313" key="3">
    <source>
        <dbReference type="EMBL" id="SFG72142.1"/>
    </source>
</evidence>
<dbReference type="AlphaFoldDB" id="A0AAE8L5Y8"/>
<dbReference type="Proteomes" id="UP000185487">
    <property type="component" value="Chromosome"/>
</dbReference>
<reference evidence="2 4" key="1">
    <citation type="submission" date="2016-04" db="EMBL/GenBank/DDBJ databases">
        <title>Complete genome sequencing and analysis of CBMB27, Methylobacterium phyllosphaerae isolated from leaf tissues of rice (Oryza sativa L.).</title>
        <authorList>
            <person name="Lee Y."/>
            <person name="Hwangbo K."/>
            <person name="Chung H."/>
            <person name="Yoo J."/>
            <person name="Kim K.Y."/>
            <person name="Sa T.M."/>
            <person name="Um Y."/>
            <person name="Madhaiyan M."/>
        </authorList>
    </citation>
    <scope>NUCLEOTIDE SEQUENCE [LARGE SCALE GENOMIC DNA]</scope>
    <source>
        <strain evidence="2 4">CBMB27</strain>
    </source>
</reference>
<reference evidence="3 5" key="2">
    <citation type="submission" date="2016-10" db="EMBL/GenBank/DDBJ databases">
        <authorList>
            <person name="Varghese N."/>
            <person name="Submissions S."/>
        </authorList>
    </citation>
    <scope>NUCLEOTIDE SEQUENCE [LARGE SCALE GENOMIC DNA]</scope>
    <source>
        <strain evidence="3 5">CBMB27</strain>
    </source>
</reference>
<evidence type="ECO:0000313" key="4">
    <source>
        <dbReference type="Proteomes" id="UP000185487"/>
    </source>
</evidence>
<organism evidence="3 5">
    <name type="scientific">Methylobacterium phyllosphaerae</name>
    <dbReference type="NCBI Taxonomy" id="418223"/>
    <lineage>
        <taxon>Bacteria</taxon>
        <taxon>Pseudomonadati</taxon>
        <taxon>Pseudomonadota</taxon>
        <taxon>Alphaproteobacteria</taxon>
        <taxon>Hyphomicrobiales</taxon>
        <taxon>Methylobacteriaceae</taxon>
        <taxon>Methylobacterium</taxon>
    </lineage>
</organism>
<feature type="signal peptide" evidence="1">
    <location>
        <begin position="1"/>
        <end position="31"/>
    </location>
</feature>
<protein>
    <submittedName>
        <fullName evidence="3">Uncharacterized protein</fullName>
    </submittedName>
</protein>
<evidence type="ECO:0000313" key="5">
    <source>
        <dbReference type="Proteomes" id="UP000199140"/>
    </source>
</evidence>
<gene>
    <name evidence="2" type="ORF">MCBMB27_04335</name>
    <name evidence="3" type="ORF">SAMN05192567_10755</name>
</gene>
<feature type="chain" id="PRO_5042122110" evidence="1">
    <location>
        <begin position="32"/>
        <end position="189"/>
    </location>
</feature>
<dbReference type="EMBL" id="CP015367">
    <property type="protein sequence ID" value="APT33626.1"/>
    <property type="molecule type" value="Genomic_DNA"/>
</dbReference>
<dbReference type="Proteomes" id="UP000199140">
    <property type="component" value="Unassembled WGS sequence"/>
</dbReference>
<sequence>MTRRTIHTAFAPGLSAVALVLMLPAAITARAEDMPRQGDFRITYTSTNISAPKPVAIGDNRTASATINMMTAVNESGGRLLHNMAGRCTSAPLIDTAAKTLENHGYCDYVDADGDHVFEKWDYPVQPLGAVNEGTGEWIGGTGKYAGISGTMKIRSRRLNSLTDGAIQVVGEKLGSYSFTNAVASAKRD</sequence>